<comment type="caution">
    <text evidence="2">The sequence shown here is derived from an EMBL/GenBank/DDBJ whole genome shotgun (WGS) entry which is preliminary data.</text>
</comment>
<protein>
    <recommendedName>
        <fullName evidence="4">DUF2635 domain-containing protein</fullName>
    </recommendedName>
</protein>
<evidence type="ECO:0008006" key="4">
    <source>
        <dbReference type="Google" id="ProtNLM"/>
    </source>
</evidence>
<proteinExistence type="predicted"/>
<keyword evidence="3" id="KW-1185">Reference proteome</keyword>
<evidence type="ECO:0000256" key="1">
    <source>
        <dbReference type="SAM" id="MobiDB-lite"/>
    </source>
</evidence>
<accession>A0ABU0HDD8</accession>
<reference evidence="2 3" key="1">
    <citation type="submission" date="2023-07" db="EMBL/GenBank/DDBJ databases">
        <title>Genomic Encyclopedia of Type Strains, Phase IV (KMG-IV): sequencing the most valuable type-strain genomes for metagenomic binning, comparative biology and taxonomic classification.</title>
        <authorList>
            <person name="Goeker M."/>
        </authorList>
    </citation>
    <scope>NUCLEOTIDE SEQUENCE [LARGE SCALE GENOMIC DNA]</scope>
    <source>
        <strain evidence="2 3">B6-8</strain>
    </source>
</reference>
<dbReference type="RefSeq" id="WP_266350835.1">
    <property type="nucleotide sequence ID" value="NZ_JAPKNG010000006.1"/>
</dbReference>
<dbReference type="Proteomes" id="UP001241603">
    <property type="component" value="Unassembled WGS sequence"/>
</dbReference>
<dbReference type="Pfam" id="PF10948">
    <property type="entry name" value="DUF2635"/>
    <property type="match status" value="1"/>
</dbReference>
<sequence>MTKQYLKPAPGLTLPLPDGRTWPAEGEWVDVDQYVRRRIADGDLVAGTPPSVSDQAPAEDPATTTKKGK</sequence>
<evidence type="ECO:0000313" key="3">
    <source>
        <dbReference type="Proteomes" id="UP001241603"/>
    </source>
</evidence>
<dbReference type="EMBL" id="JAUSVO010000006">
    <property type="protein sequence ID" value="MDQ0439962.1"/>
    <property type="molecule type" value="Genomic_DNA"/>
</dbReference>
<organism evidence="2 3">
    <name type="scientific">Kaistia dalseonensis</name>
    <dbReference type="NCBI Taxonomy" id="410840"/>
    <lineage>
        <taxon>Bacteria</taxon>
        <taxon>Pseudomonadati</taxon>
        <taxon>Pseudomonadota</taxon>
        <taxon>Alphaproteobacteria</taxon>
        <taxon>Hyphomicrobiales</taxon>
        <taxon>Kaistiaceae</taxon>
        <taxon>Kaistia</taxon>
    </lineage>
</organism>
<evidence type="ECO:0000313" key="2">
    <source>
        <dbReference type="EMBL" id="MDQ0439962.1"/>
    </source>
</evidence>
<feature type="region of interest" description="Disordered" evidence="1">
    <location>
        <begin position="45"/>
        <end position="69"/>
    </location>
</feature>
<gene>
    <name evidence="2" type="ORF">QO014_004368</name>
</gene>
<dbReference type="InterPro" id="IPR024400">
    <property type="entry name" value="DUF2635"/>
</dbReference>
<name>A0ABU0HDD8_9HYPH</name>